<accession>A0A0F9T2F2</accession>
<keyword evidence="3" id="KW-0677">Repeat</keyword>
<dbReference type="GO" id="GO:0017025">
    <property type="term" value="F:TBP-class protein binding"/>
    <property type="evidence" value="ECO:0007669"/>
    <property type="project" value="InterPro"/>
</dbReference>
<organism evidence="7">
    <name type="scientific">marine sediment metagenome</name>
    <dbReference type="NCBI Taxonomy" id="412755"/>
    <lineage>
        <taxon>unclassified sequences</taxon>
        <taxon>metagenomes</taxon>
        <taxon>ecological metagenomes</taxon>
    </lineage>
</organism>
<dbReference type="GO" id="GO:0097550">
    <property type="term" value="C:transcription preinitiation complex"/>
    <property type="evidence" value="ECO:0007669"/>
    <property type="project" value="TreeGrafter"/>
</dbReference>
<proteinExistence type="inferred from homology"/>
<dbReference type="Pfam" id="PF00382">
    <property type="entry name" value="TFIIB"/>
    <property type="match status" value="2"/>
</dbReference>
<comment type="caution">
    <text evidence="7">The sequence shown here is derived from an EMBL/GenBank/DDBJ whole genome shotgun (WGS) entry which is preliminary data.</text>
</comment>
<dbReference type="InterPro" id="IPR013763">
    <property type="entry name" value="Cyclin-like_dom"/>
</dbReference>
<dbReference type="InterPro" id="IPR013150">
    <property type="entry name" value="TFIIB_cyclin"/>
</dbReference>
<dbReference type="PANTHER" id="PTHR11618:SF13">
    <property type="entry name" value="TRANSCRIPTION INITIATION FACTOR IIB"/>
    <property type="match status" value="1"/>
</dbReference>
<evidence type="ECO:0000256" key="2">
    <source>
        <dbReference type="ARBA" id="ARBA00013932"/>
    </source>
</evidence>
<dbReference type="Gene3D" id="1.10.472.170">
    <property type="match status" value="1"/>
</dbReference>
<feature type="domain" description="Cyclin-like" evidence="6">
    <location>
        <begin position="232"/>
        <end position="314"/>
    </location>
</feature>
<protein>
    <recommendedName>
        <fullName evidence="2">Transcription initiation factor IIB</fullName>
    </recommendedName>
</protein>
<dbReference type="InterPro" id="IPR036915">
    <property type="entry name" value="Cyclin-like_sf"/>
</dbReference>
<keyword evidence="4" id="KW-0805">Transcription regulation</keyword>
<comment type="similarity">
    <text evidence="1">Belongs to the TFIIB family.</text>
</comment>
<dbReference type="EMBL" id="LAZR01001529">
    <property type="protein sequence ID" value="KKN43171.1"/>
    <property type="molecule type" value="Genomic_DNA"/>
</dbReference>
<dbReference type="SMART" id="SM00385">
    <property type="entry name" value="CYCLIN"/>
    <property type="match status" value="2"/>
</dbReference>
<evidence type="ECO:0000256" key="1">
    <source>
        <dbReference type="ARBA" id="ARBA00010857"/>
    </source>
</evidence>
<sequence length="320" mass="36340">MYSIQKNSIFPLNMPPPFEDNNFFEENRESGPQCCDSPKISEEDGFYVCLNCGNVFSRILDDSPRRAFTQEEIQNRKSNERVYSPIGPRTIIRGSRDARGTLLSPKSKSNFNRLAKIHRSLTTSFERNLWIALPNLQRLQKRLGIPDAAAEDALRIYTETVKKKLTMGRSIDTLLSASIFAALRVHGIPRTAEEIAKIAQIPKKKVIKSYRLILMEILPKLGMKVQHFTADRYVDKFNEELKLSMQCRNIAVKLIKRATESGFNSAGKDPKGIAAAAIYIGSKISNENRTQKEISKLAMVTEVTLRMRVKDLQKYANVIK</sequence>
<keyword evidence="5" id="KW-0804">Transcription</keyword>
<evidence type="ECO:0000256" key="5">
    <source>
        <dbReference type="ARBA" id="ARBA00023163"/>
    </source>
</evidence>
<evidence type="ECO:0000256" key="3">
    <source>
        <dbReference type="ARBA" id="ARBA00022737"/>
    </source>
</evidence>
<dbReference type="PANTHER" id="PTHR11618">
    <property type="entry name" value="TRANSCRIPTION INITIATION FACTOR IIB-RELATED"/>
    <property type="match status" value="1"/>
</dbReference>
<feature type="domain" description="Cyclin-like" evidence="6">
    <location>
        <begin position="134"/>
        <end position="215"/>
    </location>
</feature>
<dbReference type="PROSITE" id="PS00782">
    <property type="entry name" value="TFIIB"/>
    <property type="match status" value="1"/>
</dbReference>
<evidence type="ECO:0000313" key="7">
    <source>
        <dbReference type="EMBL" id="KKN43171.1"/>
    </source>
</evidence>
<gene>
    <name evidence="7" type="ORF">LCGC14_0705840</name>
</gene>
<dbReference type="GO" id="GO:0070897">
    <property type="term" value="P:transcription preinitiation complex assembly"/>
    <property type="evidence" value="ECO:0007669"/>
    <property type="project" value="InterPro"/>
</dbReference>
<evidence type="ECO:0000256" key="4">
    <source>
        <dbReference type="ARBA" id="ARBA00023015"/>
    </source>
</evidence>
<reference evidence="7" key="1">
    <citation type="journal article" date="2015" name="Nature">
        <title>Complex archaea that bridge the gap between prokaryotes and eukaryotes.</title>
        <authorList>
            <person name="Spang A."/>
            <person name="Saw J.H."/>
            <person name="Jorgensen S.L."/>
            <person name="Zaremba-Niedzwiedzka K."/>
            <person name="Martijn J."/>
            <person name="Lind A.E."/>
            <person name="van Eijk R."/>
            <person name="Schleper C."/>
            <person name="Guy L."/>
            <person name="Ettema T.J."/>
        </authorList>
    </citation>
    <scope>NUCLEOTIDE SEQUENCE</scope>
</reference>
<dbReference type="InterPro" id="IPR023486">
    <property type="entry name" value="TFIIB_CS"/>
</dbReference>
<dbReference type="SUPFAM" id="SSF47954">
    <property type="entry name" value="Cyclin-like"/>
    <property type="match status" value="2"/>
</dbReference>
<dbReference type="PRINTS" id="PR00685">
    <property type="entry name" value="TIFACTORIIB"/>
</dbReference>
<name>A0A0F9T2F2_9ZZZZ</name>
<dbReference type="Gene3D" id="1.10.472.10">
    <property type="entry name" value="Cyclin-like"/>
    <property type="match status" value="1"/>
</dbReference>
<dbReference type="AlphaFoldDB" id="A0A0F9T2F2"/>
<dbReference type="InterPro" id="IPR000812">
    <property type="entry name" value="TFIIB"/>
</dbReference>
<evidence type="ECO:0000259" key="6">
    <source>
        <dbReference type="SMART" id="SM00385"/>
    </source>
</evidence>